<evidence type="ECO:0008006" key="3">
    <source>
        <dbReference type="Google" id="ProtNLM"/>
    </source>
</evidence>
<comment type="caution">
    <text evidence="1">The sequence shown here is derived from an EMBL/GenBank/DDBJ whole genome shotgun (WGS) entry which is preliminary data.</text>
</comment>
<dbReference type="Proteomes" id="UP000887104">
    <property type="component" value="Unassembled WGS sequence"/>
</dbReference>
<name>A0ABQ4PMT7_9GAMM</name>
<organism evidence="1 2">
    <name type="scientific">Shewanella sairae</name>
    <dbReference type="NCBI Taxonomy" id="190310"/>
    <lineage>
        <taxon>Bacteria</taxon>
        <taxon>Pseudomonadati</taxon>
        <taxon>Pseudomonadota</taxon>
        <taxon>Gammaproteobacteria</taxon>
        <taxon>Alteromonadales</taxon>
        <taxon>Shewanellaceae</taxon>
        <taxon>Shewanella</taxon>
    </lineage>
</organism>
<protein>
    <recommendedName>
        <fullName evidence="3">Esterase</fullName>
    </recommendedName>
</protein>
<keyword evidence="2" id="KW-1185">Reference proteome</keyword>
<evidence type="ECO:0000313" key="1">
    <source>
        <dbReference type="EMBL" id="GIU49646.1"/>
    </source>
</evidence>
<gene>
    <name evidence="1" type="ORF">TUM4438_33710</name>
</gene>
<proteinExistence type="predicted"/>
<dbReference type="EMBL" id="BPEY01000072">
    <property type="protein sequence ID" value="GIU49646.1"/>
    <property type="molecule type" value="Genomic_DNA"/>
</dbReference>
<reference evidence="1" key="1">
    <citation type="submission" date="2021-05" db="EMBL/GenBank/DDBJ databases">
        <title>Molecular characterization for Shewanella algae harboring chromosomal blaOXA-55-like strains isolated from clinical and environment sample.</title>
        <authorList>
            <person name="Ohama Y."/>
            <person name="Aoki K."/>
            <person name="Harada S."/>
            <person name="Moriya K."/>
            <person name="Ishii Y."/>
            <person name="Tateda K."/>
        </authorList>
    </citation>
    <scope>NUCLEOTIDE SEQUENCE</scope>
    <source>
        <strain evidence="1">JCM 11563</strain>
    </source>
</reference>
<dbReference type="Pfam" id="PF00756">
    <property type="entry name" value="Esterase"/>
    <property type="match status" value="1"/>
</dbReference>
<evidence type="ECO:0000313" key="2">
    <source>
        <dbReference type="Proteomes" id="UP000887104"/>
    </source>
</evidence>
<dbReference type="SUPFAM" id="SSF53474">
    <property type="entry name" value="alpha/beta-Hydrolases"/>
    <property type="match status" value="1"/>
</dbReference>
<dbReference type="Gene3D" id="3.40.50.1820">
    <property type="entry name" value="alpha/beta hydrolase"/>
    <property type="match status" value="1"/>
</dbReference>
<dbReference type="InterPro" id="IPR029058">
    <property type="entry name" value="AB_hydrolase_fold"/>
</dbReference>
<dbReference type="InterPro" id="IPR000801">
    <property type="entry name" value="Esterase-like"/>
</dbReference>
<sequence>MRGFILSLLLFSPLLLADDLVLAKQAKLKSAVLAEDRNMLIKLPEHYHDSEGTYPVLYLLHAQWDMLSALSVIDLLAEQVPNFIVVGIESRGK</sequence>
<accession>A0ABQ4PMT7</accession>